<keyword evidence="4" id="KW-0472">Membrane</keyword>
<dbReference type="GO" id="GO:0071949">
    <property type="term" value="F:FAD binding"/>
    <property type="evidence" value="ECO:0007669"/>
    <property type="project" value="InterPro"/>
</dbReference>
<dbReference type="PRINTS" id="PR00420">
    <property type="entry name" value="RNGMNOXGNASE"/>
</dbReference>
<keyword evidence="4" id="KW-1133">Transmembrane helix</keyword>
<dbReference type="KEGG" id="scm:SCHCO_02557571"/>
<keyword evidence="7" id="KW-1185">Reference proteome</keyword>
<dbReference type="GO" id="GO:0016491">
    <property type="term" value="F:oxidoreductase activity"/>
    <property type="evidence" value="ECO:0007669"/>
    <property type="project" value="UniProtKB-KW"/>
</dbReference>
<dbReference type="VEuPathDB" id="FungiDB:SCHCODRAFT_02557571"/>
<dbReference type="PANTHER" id="PTHR46720:SF3">
    <property type="entry name" value="FAD-BINDING DOMAIN-CONTAINING PROTEIN-RELATED"/>
    <property type="match status" value="1"/>
</dbReference>
<dbReference type="HOGENOM" id="CLU_009665_6_3_1"/>
<dbReference type="STRING" id="578458.D8QL30"/>
<feature type="transmembrane region" description="Helical" evidence="4">
    <location>
        <begin position="12"/>
        <end position="31"/>
    </location>
</feature>
<evidence type="ECO:0000256" key="4">
    <source>
        <dbReference type="SAM" id="Phobius"/>
    </source>
</evidence>
<dbReference type="RefSeq" id="XP_003026439.1">
    <property type="nucleotide sequence ID" value="XM_003026393.1"/>
</dbReference>
<dbReference type="Gene3D" id="3.50.50.60">
    <property type="entry name" value="FAD/NAD(P)-binding domain"/>
    <property type="match status" value="1"/>
</dbReference>
<sequence length="497" mass="55468">MTVELSPQKIEIAIIGGGIGGLAFVLAMQRFCVMSKFNINVYEAATKISQIGAGITVWPRTIEMLNDLGMREDFEAFCVDNEQLRSFICRKSDQSEGHTFREIFLEDGNMLMVHRAEVQEIFLKHISKDVHFHLSHRLESYTYADGNGPHRIHLNFRNGQVAHCDLLIGADGVNSVVRRTFLPHLAEKYERPEYKASIEPLFSGSCVYRGLIPREKLAERWPGHPALDRPYQYCGKDMHIVVFPVQKGRFINVVPFYFDYAREDSTWEGPALRDATWDEILKMYEGWEPEVQALLECMENPTHWAILTVKPVDIYADDGVILLGDAVHALTPHLGAGAGQAIEDAYVLGRILGHVSGTAKNGLTTSSLHGVILPSKFSSTVAAGISRASDISPALISSLSEKTNAIYNRLRPPIANFVQARARLQTRFYNFNEVGADLSLIEAGSPVHAEVKEGADALDEGRLAKLGHGICDGYHWRKHSIVRETDEEMKRLLGDAV</sequence>
<feature type="domain" description="FAD-binding" evidence="5">
    <location>
        <begin position="10"/>
        <end position="180"/>
    </location>
</feature>
<dbReference type="SUPFAM" id="SSF51905">
    <property type="entry name" value="FAD/NAD(P)-binding domain"/>
    <property type="match status" value="1"/>
</dbReference>
<keyword evidence="4" id="KW-0812">Transmembrane</keyword>
<dbReference type="OMA" id="WPRAWNV"/>
<name>D8QL30_SCHCM</name>
<keyword evidence="2" id="KW-0274">FAD</keyword>
<accession>D8QL30</accession>
<reference evidence="6 7" key="1">
    <citation type="journal article" date="2010" name="Nat. Biotechnol.">
        <title>Genome sequence of the model mushroom Schizophyllum commune.</title>
        <authorList>
            <person name="Ohm R.A."/>
            <person name="de Jong J.F."/>
            <person name="Lugones L.G."/>
            <person name="Aerts A."/>
            <person name="Kothe E."/>
            <person name="Stajich J.E."/>
            <person name="de Vries R.P."/>
            <person name="Record E."/>
            <person name="Levasseur A."/>
            <person name="Baker S.E."/>
            <person name="Bartholomew K.A."/>
            <person name="Coutinho P.M."/>
            <person name="Erdmann S."/>
            <person name="Fowler T.J."/>
            <person name="Gathman A.C."/>
            <person name="Lombard V."/>
            <person name="Henrissat B."/>
            <person name="Knabe N."/>
            <person name="Kuees U."/>
            <person name="Lilly W.W."/>
            <person name="Lindquist E."/>
            <person name="Lucas S."/>
            <person name="Magnuson J.K."/>
            <person name="Piumi F."/>
            <person name="Raudaskoski M."/>
            <person name="Salamov A."/>
            <person name="Schmutz J."/>
            <person name="Schwarze F.W.M.R."/>
            <person name="vanKuyk P.A."/>
            <person name="Horton J.S."/>
            <person name="Grigoriev I.V."/>
            <person name="Woesten H.A.B."/>
        </authorList>
    </citation>
    <scope>NUCLEOTIDE SEQUENCE [LARGE SCALE GENOMIC DNA]</scope>
    <source>
        <strain evidence="7">H4-8 / FGSC 9210</strain>
    </source>
</reference>
<keyword evidence="1" id="KW-0285">Flavoprotein</keyword>
<dbReference type="InterPro" id="IPR002938">
    <property type="entry name" value="FAD-bd"/>
</dbReference>
<organism evidence="7">
    <name type="scientific">Schizophyllum commune (strain H4-8 / FGSC 9210)</name>
    <name type="common">Split gill fungus</name>
    <dbReference type="NCBI Taxonomy" id="578458"/>
    <lineage>
        <taxon>Eukaryota</taxon>
        <taxon>Fungi</taxon>
        <taxon>Dikarya</taxon>
        <taxon>Basidiomycota</taxon>
        <taxon>Agaricomycotina</taxon>
        <taxon>Agaricomycetes</taxon>
        <taxon>Agaricomycetidae</taxon>
        <taxon>Agaricales</taxon>
        <taxon>Schizophyllaceae</taxon>
        <taxon>Schizophyllum</taxon>
    </lineage>
</organism>
<evidence type="ECO:0000313" key="6">
    <source>
        <dbReference type="EMBL" id="EFI91536.1"/>
    </source>
</evidence>
<dbReference type="InterPro" id="IPR036188">
    <property type="entry name" value="FAD/NAD-bd_sf"/>
</dbReference>
<gene>
    <name evidence="6" type="ORF">SCHCODRAFT_238640</name>
</gene>
<dbReference type="SUPFAM" id="SSF54373">
    <property type="entry name" value="FAD-linked reductases, C-terminal domain"/>
    <property type="match status" value="1"/>
</dbReference>
<dbReference type="AlphaFoldDB" id="D8QL30"/>
<dbReference type="OrthoDB" id="417877at2759"/>
<dbReference type="EMBL" id="GL377317">
    <property type="protein sequence ID" value="EFI91536.1"/>
    <property type="molecule type" value="Genomic_DNA"/>
</dbReference>
<dbReference type="PANTHER" id="PTHR46720">
    <property type="entry name" value="HYDROXYLASE, PUTATIVE (AFU_ORTHOLOGUE AFUA_3G01460)-RELATED"/>
    <property type="match status" value="1"/>
</dbReference>
<evidence type="ECO:0000256" key="1">
    <source>
        <dbReference type="ARBA" id="ARBA00022630"/>
    </source>
</evidence>
<evidence type="ECO:0000259" key="5">
    <source>
        <dbReference type="Pfam" id="PF01494"/>
    </source>
</evidence>
<dbReference type="InterPro" id="IPR051104">
    <property type="entry name" value="FAD_monoxygenase"/>
</dbReference>
<dbReference type="eggNOG" id="KOG2614">
    <property type="taxonomic scope" value="Eukaryota"/>
</dbReference>
<feature type="domain" description="FAD-binding" evidence="5">
    <location>
        <begin position="310"/>
        <end position="363"/>
    </location>
</feature>
<dbReference type="InParanoid" id="D8QL30"/>
<dbReference type="GO" id="GO:0044550">
    <property type="term" value="P:secondary metabolite biosynthetic process"/>
    <property type="evidence" value="ECO:0007669"/>
    <property type="project" value="TreeGrafter"/>
</dbReference>
<evidence type="ECO:0000256" key="2">
    <source>
        <dbReference type="ARBA" id="ARBA00022827"/>
    </source>
</evidence>
<dbReference type="GeneID" id="9593078"/>
<proteinExistence type="predicted"/>
<keyword evidence="3" id="KW-0560">Oxidoreductase</keyword>
<dbReference type="Proteomes" id="UP000007431">
    <property type="component" value="Unassembled WGS sequence"/>
</dbReference>
<evidence type="ECO:0000256" key="3">
    <source>
        <dbReference type="ARBA" id="ARBA00023002"/>
    </source>
</evidence>
<dbReference type="Pfam" id="PF01494">
    <property type="entry name" value="FAD_binding_3"/>
    <property type="match status" value="2"/>
</dbReference>
<evidence type="ECO:0000313" key="7">
    <source>
        <dbReference type="Proteomes" id="UP000007431"/>
    </source>
</evidence>
<protein>
    <recommendedName>
        <fullName evidence="5">FAD-binding domain-containing protein</fullName>
    </recommendedName>
</protein>